<dbReference type="AlphaFoldDB" id="A0A6M1LM76"/>
<reference evidence="2 3" key="2">
    <citation type="submission" date="2020-03" db="EMBL/GenBank/DDBJ databases">
        <title>Roseomonas stagni sp. nov., isolated from pond water in Japan.</title>
        <authorList>
            <person name="Furuhata K."/>
            <person name="Miyamoto H."/>
            <person name="Goto K."/>
        </authorList>
    </citation>
    <scope>NUCLEOTIDE SEQUENCE [LARGE SCALE GENOMIC DNA]</scope>
    <source>
        <strain evidence="2 3">PeD5</strain>
    </source>
</reference>
<feature type="domain" description="Methyltransferase type 12" evidence="1">
    <location>
        <begin position="55"/>
        <end position="130"/>
    </location>
</feature>
<evidence type="ECO:0000313" key="2">
    <source>
        <dbReference type="EMBL" id="NGM21468.1"/>
    </source>
</evidence>
<dbReference type="GO" id="GO:0008168">
    <property type="term" value="F:methyltransferase activity"/>
    <property type="evidence" value="ECO:0007669"/>
    <property type="project" value="UniProtKB-KW"/>
</dbReference>
<evidence type="ECO:0000259" key="1">
    <source>
        <dbReference type="Pfam" id="PF08242"/>
    </source>
</evidence>
<name>A0A6M1LM76_9PROT</name>
<dbReference type="InterPro" id="IPR013217">
    <property type="entry name" value="Methyltransf_12"/>
</dbReference>
<accession>A0A6M1LM76</accession>
<dbReference type="GO" id="GO:0032259">
    <property type="term" value="P:methylation"/>
    <property type="evidence" value="ECO:0007669"/>
    <property type="project" value="UniProtKB-KW"/>
</dbReference>
<dbReference type="Pfam" id="PF08242">
    <property type="entry name" value="Methyltransf_12"/>
    <property type="match status" value="1"/>
</dbReference>
<keyword evidence="2" id="KW-0489">Methyltransferase</keyword>
<sequence>MADPILAAVTAHYEQALAAHGTTAKGVDWKDEDGQRLRHRQFLRLVEHDPEASILDLGCGYGDFLPFLRAHGHRGRYVGLDVAPAMVEAARRLHGEGPDRAFFLGTESPEPADYAIASGILNVIRGADAPAWQAYVDGVIEGLARASRRGFAFNMLSLNSDPERRRPDLHYADPAAMLAAMIARHGRHAAVLQDYGLWEFTLLVRHPSQTASPKPVAP</sequence>
<gene>
    <name evidence="2" type="ORF">G3576_15700</name>
</gene>
<reference evidence="2 3" key="1">
    <citation type="submission" date="2020-02" db="EMBL/GenBank/DDBJ databases">
        <authorList>
            <person name="Kim H.M."/>
            <person name="Jeon C.O."/>
        </authorList>
    </citation>
    <scope>NUCLEOTIDE SEQUENCE [LARGE SCALE GENOMIC DNA]</scope>
    <source>
        <strain evidence="2 3">PeD5</strain>
    </source>
</reference>
<dbReference type="Gene3D" id="3.40.50.150">
    <property type="entry name" value="Vaccinia Virus protein VP39"/>
    <property type="match status" value="1"/>
</dbReference>
<dbReference type="EMBL" id="JAAIKB010000006">
    <property type="protein sequence ID" value="NGM21468.1"/>
    <property type="molecule type" value="Genomic_DNA"/>
</dbReference>
<dbReference type="CDD" id="cd02440">
    <property type="entry name" value="AdoMet_MTases"/>
    <property type="match status" value="1"/>
</dbReference>
<organism evidence="2 3">
    <name type="scientific">Falsiroseomonas algicola</name>
    <dbReference type="NCBI Taxonomy" id="2716930"/>
    <lineage>
        <taxon>Bacteria</taxon>
        <taxon>Pseudomonadati</taxon>
        <taxon>Pseudomonadota</taxon>
        <taxon>Alphaproteobacteria</taxon>
        <taxon>Acetobacterales</taxon>
        <taxon>Roseomonadaceae</taxon>
        <taxon>Falsiroseomonas</taxon>
    </lineage>
</organism>
<comment type="caution">
    <text evidence="2">The sequence shown here is derived from an EMBL/GenBank/DDBJ whole genome shotgun (WGS) entry which is preliminary data.</text>
</comment>
<dbReference type="InterPro" id="IPR029063">
    <property type="entry name" value="SAM-dependent_MTases_sf"/>
</dbReference>
<dbReference type="RefSeq" id="WP_164695380.1">
    <property type="nucleotide sequence ID" value="NZ_JAAIKB010000006.1"/>
</dbReference>
<dbReference type="Proteomes" id="UP000475385">
    <property type="component" value="Unassembled WGS sequence"/>
</dbReference>
<keyword evidence="3" id="KW-1185">Reference proteome</keyword>
<keyword evidence="2" id="KW-0808">Transferase</keyword>
<proteinExistence type="predicted"/>
<evidence type="ECO:0000313" key="3">
    <source>
        <dbReference type="Proteomes" id="UP000475385"/>
    </source>
</evidence>
<protein>
    <submittedName>
        <fullName evidence="2">Class I SAM-dependent methyltransferase</fullName>
    </submittedName>
</protein>
<dbReference type="SUPFAM" id="SSF53335">
    <property type="entry name" value="S-adenosyl-L-methionine-dependent methyltransferases"/>
    <property type="match status" value="1"/>
</dbReference>